<dbReference type="GO" id="GO:0016616">
    <property type="term" value="F:oxidoreductase activity, acting on the CH-OH group of donors, NAD or NADP as acceptor"/>
    <property type="evidence" value="ECO:0007669"/>
    <property type="project" value="TreeGrafter"/>
</dbReference>
<gene>
    <name evidence="3" type="ORF">E8M01_07845</name>
</gene>
<dbReference type="EMBL" id="CP039690">
    <property type="protein sequence ID" value="QCI64163.1"/>
    <property type="molecule type" value="Genomic_DNA"/>
</dbReference>
<feature type="region of interest" description="Disordered" evidence="2">
    <location>
        <begin position="1"/>
        <end position="20"/>
    </location>
</feature>
<dbReference type="PROSITE" id="PS00061">
    <property type="entry name" value="ADH_SHORT"/>
    <property type="match status" value="1"/>
</dbReference>
<dbReference type="OrthoDB" id="9789398at2"/>
<dbReference type="PRINTS" id="PR00080">
    <property type="entry name" value="SDRFAMILY"/>
</dbReference>
<proteinExistence type="inferred from homology"/>
<feature type="compositionally biased region" description="Basic residues" evidence="2">
    <location>
        <begin position="1"/>
        <end position="12"/>
    </location>
</feature>
<name>A0A4D7AZF8_9HYPH</name>
<dbReference type="Gene3D" id="3.40.50.720">
    <property type="entry name" value="NAD(P)-binding Rossmann-like Domain"/>
    <property type="match status" value="1"/>
</dbReference>
<reference evidence="3 4" key="1">
    <citation type="submission" date="2019-04" db="EMBL/GenBank/DDBJ databases">
        <title>Phreatobacter aquaticus sp. nov.</title>
        <authorList>
            <person name="Choi A."/>
        </authorList>
    </citation>
    <scope>NUCLEOTIDE SEQUENCE [LARGE SCALE GENOMIC DNA]</scope>
    <source>
        <strain evidence="3 4">KCTC 52518</strain>
    </source>
</reference>
<dbReference type="AlphaFoldDB" id="A0A4D7AZF8"/>
<dbReference type="PANTHER" id="PTHR42760:SF135">
    <property type="entry name" value="BLL7886 PROTEIN"/>
    <property type="match status" value="1"/>
</dbReference>
<keyword evidence="4" id="KW-1185">Reference proteome</keyword>
<dbReference type="RefSeq" id="WP_136959619.1">
    <property type="nucleotide sequence ID" value="NZ_CP039690.1"/>
</dbReference>
<sequence length="284" mass="30095">MASAATRHRRTGRTIAPARQPTIVHTREPASMYPLLDGKLCVITGAGQGNGRALAVGLAKWGADIVATDVDEALANETAELVRAEGRSALGLRWDVSSRDDGTRVATRIAETMGDTSILINNAGIIFRGDSDSEQALDAWRRIIDVNLTGVYYATVALLDQLKRARGTVINIGSLQSFLGLATKGAAYAASKGGVLLLTKEMAVEFAPFGIRVNGIAPGTMRTPMNTWIGVDHAKMEMLVKRIPMGRVGEPDELVGTALFLASDALASYVNGVMIPVDGGFLAM</sequence>
<evidence type="ECO:0000256" key="2">
    <source>
        <dbReference type="SAM" id="MobiDB-lite"/>
    </source>
</evidence>
<dbReference type="Pfam" id="PF13561">
    <property type="entry name" value="adh_short_C2"/>
    <property type="match status" value="1"/>
</dbReference>
<evidence type="ECO:0000256" key="1">
    <source>
        <dbReference type="ARBA" id="ARBA00006484"/>
    </source>
</evidence>
<dbReference type="InterPro" id="IPR036291">
    <property type="entry name" value="NAD(P)-bd_dom_sf"/>
</dbReference>
<evidence type="ECO:0000313" key="4">
    <source>
        <dbReference type="Proteomes" id="UP000298781"/>
    </source>
</evidence>
<dbReference type="FunFam" id="3.40.50.720:FF:000084">
    <property type="entry name" value="Short-chain dehydrogenase reductase"/>
    <property type="match status" value="1"/>
</dbReference>
<dbReference type="SUPFAM" id="SSF51735">
    <property type="entry name" value="NAD(P)-binding Rossmann-fold domains"/>
    <property type="match status" value="1"/>
</dbReference>
<accession>A0A4D7AZF8</accession>
<dbReference type="Proteomes" id="UP000298781">
    <property type="component" value="Chromosome"/>
</dbReference>
<dbReference type="PRINTS" id="PR00081">
    <property type="entry name" value="GDHRDH"/>
</dbReference>
<evidence type="ECO:0000313" key="3">
    <source>
        <dbReference type="EMBL" id="QCI64163.1"/>
    </source>
</evidence>
<dbReference type="GO" id="GO:0030497">
    <property type="term" value="P:fatty acid elongation"/>
    <property type="evidence" value="ECO:0007669"/>
    <property type="project" value="TreeGrafter"/>
</dbReference>
<dbReference type="KEGG" id="pstg:E8M01_07845"/>
<dbReference type="PANTHER" id="PTHR42760">
    <property type="entry name" value="SHORT-CHAIN DEHYDROGENASES/REDUCTASES FAMILY MEMBER"/>
    <property type="match status" value="1"/>
</dbReference>
<dbReference type="InterPro" id="IPR002347">
    <property type="entry name" value="SDR_fam"/>
</dbReference>
<protein>
    <submittedName>
        <fullName evidence="3">SDR family oxidoreductase</fullName>
    </submittedName>
</protein>
<dbReference type="InterPro" id="IPR020904">
    <property type="entry name" value="Sc_DH/Rdtase_CS"/>
</dbReference>
<comment type="similarity">
    <text evidence="1">Belongs to the short-chain dehydrogenases/reductases (SDR) family.</text>
</comment>
<organism evidence="3 4">
    <name type="scientific">Phreatobacter stygius</name>
    <dbReference type="NCBI Taxonomy" id="1940610"/>
    <lineage>
        <taxon>Bacteria</taxon>
        <taxon>Pseudomonadati</taxon>
        <taxon>Pseudomonadota</taxon>
        <taxon>Alphaproteobacteria</taxon>
        <taxon>Hyphomicrobiales</taxon>
        <taxon>Phreatobacteraceae</taxon>
        <taxon>Phreatobacter</taxon>
    </lineage>
</organism>